<protein>
    <submittedName>
        <fullName evidence="1">CPBP family intramembrane metalloprotease</fullName>
    </submittedName>
</protein>
<evidence type="ECO:0000313" key="1">
    <source>
        <dbReference type="EMBL" id="MTV72618.1"/>
    </source>
</evidence>
<proteinExistence type="predicted"/>
<reference evidence="1 2" key="1">
    <citation type="submission" date="2019-11" db="EMBL/GenBank/DDBJ databases">
        <title>Growth characteristics of pneumococcus vary with the chemical composition of the capsule and with environmental conditions.</title>
        <authorList>
            <person name="Tothpal A."/>
            <person name="Desobry K."/>
            <person name="Joshi S."/>
            <person name="Wyllie A.L."/>
            <person name="Weinberger D.M."/>
        </authorList>
    </citation>
    <scope>NUCLEOTIDE SEQUENCE [LARGE SCALE GENOMIC DNA]</scope>
    <source>
        <strain evidence="2">pnumococcus19F</strain>
    </source>
</reference>
<gene>
    <name evidence="1" type="ORF">GM540_00985</name>
</gene>
<dbReference type="GO" id="GO:0008237">
    <property type="term" value="F:metallopeptidase activity"/>
    <property type="evidence" value="ECO:0007669"/>
    <property type="project" value="UniProtKB-KW"/>
</dbReference>
<keyword evidence="1" id="KW-0378">Hydrolase</keyword>
<accession>A0A6G2D8L3</accession>
<dbReference type="AlphaFoldDB" id="A0A6G2D8L3"/>
<dbReference type="EMBL" id="WNHQ01000031">
    <property type="protein sequence ID" value="MTV72618.1"/>
    <property type="molecule type" value="Genomic_DNA"/>
</dbReference>
<keyword evidence="1" id="KW-0482">Metalloprotease</keyword>
<name>A0A6G2D8L3_STREE</name>
<keyword evidence="1" id="KW-0645">Protease</keyword>
<comment type="caution">
    <text evidence="1">The sequence shown here is derived from an EMBL/GenBank/DDBJ whole genome shotgun (WGS) entry which is preliminary data.</text>
</comment>
<evidence type="ECO:0000313" key="2">
    <source>
        <dbReference type="Proteomes" id="UP000483094"/>
    </source>
</evidence>
<organism evidence="1 2">
    <name type="scientific">Streptococcus pneumoniae</name>
    <dbReference type="NCBI Taxonomy" id="1313"/>
    <lineage>
        <taxon>Bacteria</taxon>
        <taxon>Bacillati</taxon>
        <taxon>Bacillota</taxon>
        <taxon>Bacilli</taxon>
        <taxon>Lactobacillales</taxon>
        <taxon>Streptococcaceae</taxon>
        <taxon>Streptococcus</taxon>
    </lineage>
</organism>
<dbReference type="Proteomes" id="UP000483094">
    <property type="component" value="Unassembled WGS sequence"/>
</dbReference>
<sequence>SIYWPIGLHIVYNGIGQLLMLL</sequence>
<dbReference type="GO" id="GO:0006508">
    <property type="term" value="P:proteolysis"/>
    <property type="evidence" value="ECO:0007669"/>
    <property type="project" value="UniProtKB-KW"/>
</dbReference>
<feature type="non-terminal residue" evidence="1">
    <location>
        <position position="1"/>
    </location>
</feature>